<accession>A0ABR2K022</accession>
<evidence type="ECO:0000256" key="1">
    <source>
        <dbReference type="SAM" id="Phobius"/>
    </source>
</evidence>
<protein>
    <submittedName>
        <fullName evidence="2">Uncharacterized protein</fullName>
    </submittedName>
</protein>
<keyword evidence="1" id="KW-0472">Membrane</keyword>
<proteinExistence type="predicted"/>
<feature type="transmembrane region" description="Helical" evidence="1">
    <location>
        <begin position="322"/>
        <end position="345"/>
    </location>
</feature>
<gene>
    <name evidence="2" type="ORF">M9Y10_043434</name>
</gene>
<keyword evidence="1" id="KW-1133">Transmembrane helix</keyword>
<dbReference type="EMBL" id="JAPFFF010000008">
    <property type="protein sequence ID" value="KAK8884326.1"/>
    <property type="molecule type" value="Genomic_DNA"/>
</dbReference>
<sequence length="355" mass="41989">MKFNQITHDCNSNHININIARNTFYDYIISCPNSPQKINISNATNVDFLYIYNKSNVIFECSPQSPRTEKIKLLIYDDPNITFLDDCNFNFIKIYGSPTFKISSNANLNVENVFIYNHSYQLPFKAENILYSPNETRKQIKSNSDYFYNYSCQNIEFSLSILAFIFCDQKIVFASYYDELYNYNFRNINEITFEKSNVNEKYMNSYLSLILTTLSLKNVEKVTFIDFLNMSYLNMAINVLKSTGAQIIMSFNWRRYIIGNAICPWDDEDITYYSSYKYLKDYFNELEDKYQWRKVCIGTNGYLYLQNEEDIETIVFSSVKSWSIIIGCLLLIIAMLITCILIAYYRYTHEQKKEN</sequence>
<name>A0ABR2K022_9EUKA</name>
<evidence type="ECO:0000313" key="2">
    <source>
        <dbReference type="EMBL" id="KAK8884326.1"/>
    </source>
</evidence>
<dbReference type="Proteomes" id="UP001470230">
    <property type="component" value="Unassembled WGS sequence"/>
</dbReference>
<keyword evidence="1" id="KW-0812">Transmembrane</keyword>
<comment type="caution">
    <text evidence="2">The sequence shown here is derived from an EMBL/GenBank/DDBJ whole genome shotgun (WGS) entry which is preliminary data.</text>
</comment>
<organism evidence="2 3">
    <name type="scientific">Tritrichomonas musculus</name>
    <dbReference type="NCBI Taxonomy" id="1915356"/>
    <lineage>
        <taxon>Eukaryota</taxon>
        <taxon>Metamonada</taxon>
        <taxon>Parabasalia</taxon>
        <taxon>Tritrichomonadida</taxon>
        <taxon>Tritrichomonadidae</taxon>
        <taxon>Tritrichomonas</taxon>
    </lineage>
</organism>
<keyword evidence="3" id="KW-1185">Reference proteome</keyword>
<reference evidence="2 3" key="1">
    <citation type="submission" date="2024-04" db="EMBL/GenBank/DDBJ databases">
        <title>Tritrichomonas musculus Genome.</title>
        <authorList>
            <person name="Alves-Ferreira E."/>
            <person name="Grigg M."/>
            <person name="Lorenzi H."/>
            <person name="Galac M."/>
        </authorList>
    </citation>
    <scope>NUCLEOTIDE SEQUENCE [LARGE SCALE GENOMIC DNA]</scope>
    <source>
        <strain evidence="2 3">EAF2021</strain>
    </source>
</reference>
<evidence type="ECO:0000313" key="3">
    <source>
        <dbReference type="Proteomes" id="UP001470230"/>
    </source>
</evidence>